<feature type="non-terminal residue" evidence="1">
    <location>
        <position position="1"/>
    </location>
</feature>
<evidence type="ECO:0000313" key="1">
    <source>
        <dbReference type="EMBL" id="CEK49961.1"/>
    </source>
</evidence>
<name>A0A0B6Y2C9_9EUPU</name>
<proteinExistence type="predicted"/>
<reference evidence="1" key="1">
    <citation type="submission" date="2014-12" db="EMBL/GenBank/DDBJ databases">
        <title>Insight into the proteome of Arion vulgaris.</title>
        <authorList>
            <person name="Aradska J."/>
            <person name="Bulat T."/>
            <person name="Smidak R."/>
            <person name="Sarate P."/>
            <person name="Gangsoo J."/>
            <person name="Sialana F."/>
            <person name="Bilban M."/>
            <person name="Lubec G."/>
        </authorList>
    </citation>
    <scope>NUCLEOTIDE SEQUENCE</scope>
    <source>
        <tissue evidence="1">Skin</tissue>
    </source>
</reference>
<dbReference type="EMBL" id="HACG01003096">
    <property type="protein sequence ID" value="CEK49961.1"/>
    <property type="molecule type" value="Transcribed_RNA"/>
</dbReference>
<dbReference type="AlphaFoldDB" id="A0A0B6Y2C9"/>
<sequence length="56" mass="6613">ERKENCKQENLTNHSQLLHKTIYEVGKDMYRYGKQVITQKSEALYQVPRICITTAL</sequence>
<protein>
    <submittedName>
        <fullName evidence="1">Uncharacterized protein</fullName>
    </submittedName>
</protein>
<organism evidence="1">
    <name type="scientific">Arion vulgaris</name>
    <dbReference type="NCBI Taxonomy" id="1028688"/>
    <lineage>
        <taxon>Eukaryota</taxon>
        <taxon>Metazoa</taxon>
        <taxon>Spiralia</taxon>
        <taxon>Lophotrochozoa</taxon>
        <taxon>Mollusca</taxon>
        <taxon>Gastropoda</taxon>
        <taxon>Heterobranchia</taxon>
        <taxon>Euthyneura</taxon>
        <taxon>Panpulmonata</taxon>
        <taxon>Eupulmonata</taxon>
        <taxon>Stylommatophora</taxon>
        <taxon>Helicina</taxon>
        <taxon>Arionoidea</taxon>
        <taxon>Arionidae</taxon>
        <taxon>Arion</taxon>
    </lineage>
</organism>
<gene>
    <name evidence="1" type="primary">ORF9419</name>
</gene>
<accession>A0A0B6Y2C9</accession>